<comment type="subcellular location">
    <subcellularLocation>
        <location evidence="1">Cell membrane</location>
        <topology evidence="1">Multi-pass membrane protein</topology>
    </subcellularLocation>
</comment>
<gene>
    <name evidence="10" type="ORF">FC093_14320</name>
</gene>
<dbReference type="RefSeq" id="WP_137262481.1">
    <property type="nucleotide sequence ID" value="NZ_SZQL01000011.1"/>
</dbReference>
<evidence type="ECO:0000256" key="1">
    <source>
        <dbReference type="ARBA" id="ARBA00004651"/>
    </source>
</evidence>
<feature type="domain" description="MacB-like periplasmic core" evidence="9">
    <location>
        <begin position="29"/>
        <end position="228"/>
    </location>
</feature>
<evidence type="ECO:0000256" key="5">
    <source>
        <dbReference type="ARBA" id="ARBA00023136"/>
    </source>
</evidence>
<feature type="transmembrane region" description="Helical" evidence="7">
    <location>
        <begin position="262"/>
        <end position="292"/>
    </location>
</feature>
<dbReference type="PANTHER" id="PTHR30572">
    <property type="entry name" value="MEMBRANE COMPONENT OF TRANSPORTER-RELATED"/>
    <property type="match status" value="1"/>
</dbReference>
<dbReference type="InterPro" id="IPR003838">
    <property type="entry name" value="ABC3_permease_C"/>
</dbReference>
<evidence type="ECO:0000313" key="10">
    <source>
        <dbReference type="EMBL" id="TKK67464.1"/>
    </source>
</evidence>
<comment type="similarity">
    <text evidence="6">Belongs to the ABC-4 integral membrane protein family.</text>
</comment>
<evidence type="ECO:0000259" key="9">
    <source>
        <dbReference type="Pfam" id="PF12704"/>
    </source>
</evidence>
<evidence type="ECO:0000256" key="4">
    <source>
        <dbReference type="ARBA" id="ARBA00022989"/>
    </source>
</evidence>
<dbReference type="PANTHER" id="PTHR30572:SF4">
    <property type="entry name" value="ABC TRANSPORTER PERMEASE YTRF"/>
    <property type="match status" value="1"/>
</dbReference>
<dbReference type="GO" id="GO:0022857">
    <property type="term" value="F:transmembrane transporter activity"/>
    <property type="evidence" value="ECO:0007669"/>
    <property type="project" value="TreeGrafter"/>
</dbReference>
<name>A0A4U3L032_9BACT</name>
<feature type="transmembrane region" description="Helical" evidence="7">
    <location>
        <begin position="20"/>
        <end position="41"/>
    </location>
</feature>
<proteinExistence type="inferred from homology"/>
<protein>
    <submittedName>
        <fullName evidence="10">FtsX-like permease family protein</fullName>
    </submittedName>
</protein>
<dbReference type="Pfam" id="PF12704">
    <property type="entry name" value="MacB_PCD"/>
    <property type="match status" value="1"/>
</dbReference>
<keyword evidence="4 7" id="KW-1133">Transmembrane helix</keyword>
<dbReference type="Pfam" id="PF02687">
    <property type="entry name" value="FtsX"/>
    <property type="match status" value="1"/>
</dbReference>
<dbReference type="InterPro" id="IPR050250">
    <property type="entry name" value="Macrolide_Exporter_MacB"/>
</dbReference>
<reference evidence="10 11" key="1">
    <citation type="submission" date="2019-05" db="EMBL/GenBank/DDBJ databases">
        <title>Panacibacter sp. strain 17mud1-8 Genome sequencing and assembly.</title>
        <authorList>
            <person name="Chhetri G."/>
        </authorList>
    </citation>
    <scope>NUCLEOTIDE SEQUENCE [LARGE SCALE GENOMIC DNA]</scope>
    <source>
        <strain evidence="10 11">17mud1-8</strain>
    </source>
</reference>
<feature type="transmembrane region" description="Helical" evidence="7">
    <location>
        <begin position="350"/>
        <end position="372"/>
    </location>
</feature>
<evidence type="ECO:0000256" key="2">
    <source>
        <dbReference type="ARBA" id="ARBA00022475"/>
    </source>
</evidence>
<accession>A0A4U3L032</accession>
<keyword evidence="3 7" id="KW-0812">Transmembrane</keyword>
<feature type="domain" description="ABC3 transporter permease C-terminal" evidence="8">
    <location>
        <begin position="271"/>
        <end position="382"/>
    </location>
</feature>
<dbReference type="AlphaFoldDB" id="A0A4U3L032"/>
<evidence type="ECO:0000256" key="6">
    <source>
        <dbReference type="ARBA" id="ARBA00038076"/>
    </source>
</evidence>
<dbReference type="GO" id="GO:0005886">
    <property type="term" value="C:plasma membrane"/>
    <property type="evidence" value="ECO:0007669"/>
    <property type="project" value="UniProtKB-SubCell"/>
</dbReference>
<dbReference type="InterPro" id="IPR025857">
    <property type="entry name" value="MacB_PCD"/>
</dbReference>
<evidence type="ECO:0000256" key="7">
    <source>
        <dbReference type="SAM" id="Phobius"/>
    </source>
</evidence>
<dbReference type="EMBL" id="SZQL01000011">
    <property type="protein sequence ID" value="TKK67464.1"/>
    <property type="molecule type" value="Genomic_DNA"/>
</dbReference>
<keyword evidence="2" id="KW-1003">Cell membrane</keyword>
<evidence type="ECO:0000256" key="3">
    <source>
        <dbReference type="ARBA" id="ARBA00022692"/>
    </source>
</evidence>
<keyword evidence="11" id="KW-1185">Reference proteome</keyword>
<dbReference type="Proteomes" id="UP000305848">
    <property type="component" value="Unassembled WGS sequence"/>
</dbReference>
<comment type="caution">
    <text evidence="10">The sequence shown here is derived from an EMBL/GenBank/DDBJ whole genome shotgun (WGS) entry which is preliminary data.</text>
</comment>
<sequence length="389" mass="43570">MFRHLFKLIWNKKKENFLMITEMLVSFLVIFAVLSMTVFYYHNYRQPMGFDYEDVWVVNYSAPQSAQRGDSAMLFRQTIRQMLLSMPQIKKLSFAGSNVPFAMSTSNSNIDYNGKSVLANIYDSEISYASVLNMHLKEGRWFTQADEVSKYPPVVINEMTKEALFGKDQAVGKLIGKDNPLKVVGVVQNLKDKGDYQPVEYGMYKLMDTGSYHHASTILLKVQPGTDAAFEGKIFKQLSNAIGSSIEIEHLDKKLASKNKIFLVPAIIATIVAAFLIINVALGLFGVLWYNINKRRSEIGLRRAVGATGNSVSKQLVGEALMLSTFALIIGSFFAVQFPLLNVFDLPEGVYIIAMVLSILFIYFLVIICALYPGRQAAAIYPATALHED</sequence>
<evidence type="ECO:0000259" key="8">
    <source>
        <dbReference type="Pfam" id="PF02687"/>
    </source>
</evidence>
<feature type="transmembrane region" description="Helical" evidence="7">
    <location>
        <begin position="320"/>
        <end position="338"/>
    </location>
</feature>
<evidence type="ECO:0000313" key="11">
    <source>
        <dbReference type="Proteomes" id="UP000305848"/>
    </source>
</evidence>
<dbReference type="OrthoDB" id="8769057at2"/>
<keyword evidence="5 7" id="KW-0472">Membrane</keyword>
<organism evidence="10 11">
    <name type="scientific">Ilyomonas limi</name>
    <dbReference type="NCBI Taxonomy" id="2575867"/>
    <lineage>
        <taxon>Bacteria</taxon>
        <taxon>Pseudomonadati</taxon>
        <taxon>Bacteroidota</taxon>
        <taxon>Chitinophagia</taxon>
        <taxon>Chitinophagales</taxon>
        <taxon>Chitinophagaceae</taxon>
        <taxon>Ilyomonas</taxon>
    </lineage>
</organism>